<evidence type="ECO:0000256" key="7">
    <source>
        <dbReference type="SAM" id="Phobius"/>
    </source>
</evidence>
<keyword evidence="6" id="KW-0016">Alginate biosynthesis</keyword>
<dbReference type="Proteomes" id="UP000247792">
    <property type="component" value="Unassembled WGS sequence"/>
</dbReference>
<dbReference type="CDD" id="cd14444">
    <property type="entry name" value="AlgX_N_like_1"/>
    <property type="match status" value="1"/>
</dbReference>
<keyword evidence="5" id="KW-0574">Periplasm</keyword>
<keyword evidence="4" id="KW-0732">Signal</keyword>
<evidence type="ECO:0000256" key="1">
    <source>
        <dbReference type="ARBA" id="ARBA00004418"/>
    </source>
</evidence>
<dbReference type="InterPro" id="IPR031811">
    <property type="entry name" value="ALGX/ALGJ_SGNH-like"/>
</dbReference>
<evidence type="ECO:0000256" key="4">
    <source>
        <dbReference type="ARBA" id="ARBA00022729"/>
    </source>
</evidence>
<dbReference type="GO" id="GO:0016740">
    <property type="term" value="F:transferase activity"/>
    <property type="evidence" value="ECO:0007669"/>
    <property type="project" value="UniProtKB-KW"/>
</dbReference>
<keyword evidence="7" id="KW-0472">Membrane</keyword>
<dbReference type="GO" id="GO:0042121">
    <property type="term" value="P:alginic acid biosynthetic process"/>
    <property type="evidence" value="ECO:0007669"/>
    <property type="project" value="UniProtKB-UniPathway"/>
</dbReference>
<evidence type="ECO:0000256" key="5">
    <source>
        <dbReference type="ARBA" id="ARBA00022764"/>
    </source>
</evidence>
<evidence type="ECO:0000313" key="9">
    <source>
        <dbReference type="EMBL" id="PXX39784.1"/>
    </source>
</evidence>
<protein>
    <submittedName>
        <fullName evidence="9">Alginate O-acetyltransferase complex protein AlgJ</fullName>
    </submittedName>
</protein>
<evidence type="ECO:0000256" key="2">
    <source>
        <dbReference type="ARBA" id="ARBA00005182"/>
    </source>
</evidence>
<keyword evidence="7" id="KW-0812">Transmembrane</keyword>
<feature type="transmembrane region" description="Helical" evidence="7">
    <location>
        <begin position="12"/>
        <end position="33"/>
    </location>
</feature>
<sequence>MSECFTFDPKKAGWTRFIPVAAFGVIMLGGFAVTQTSLRDVPEEKWEGIGNPRRLLEGEATRQFSAQLNDHFLLSKSFAKIERGVTWTIAGDTGASVRQGCPDWLFLSDELTPYAQATENAAARAKIISQTASDLQKSGIRLVVAVVPDKTRIEESHLCGLHRPAAFANRVNDWVATLANNKVEVLNFTPTLAAMTGERYYRSDSHWNERGADLAAKTLAERLQTLKLVDKPATQPDPKAIQSNTTERSGDLMRVSNLEGLPAWMRPATEVTQVSKVAPVAVASDDLFGDAGLPTVALVGTSFSRAANFVPFLSQHLGAPVANLAKDGGDFDGAAYAYLNSKEFKTQPPKVVVWEVPERMLQKTLTASEKKWLASFASKT</sequence>
<comment type="caution">
    <text evidence="9">The sequence shown here is derived from an EMBL/GenBank/DDBJ whole genome shotgun (WGS) entry which is preliminary data.</text>
</comment>
<organism evidence="9 10">
    <name type="scientific">Undibacterium pigrum</name>
    <dbReference type="NCBI Taxonomy" id="401470"/>
    <lineage>
        <taxon>Bacteria</taxon>
        <taxon>Pseudomonadati</taxon>
        <taxon>Pseudomonadota</taxon>
        <taxon>Betaproteobacteria</taxon>
        <taxon>Burkholderiales</taxon>
        <taxon>Oxalobacteraceae</taxon>
        <taxon>Undibacterium</taxon>
    </lineage>
</organism>
<gene>
    <name evidence="9" type="ORF">DFR42_110150</name>
</gene>
<dbReference type="UniPathway" id="UPA00286"/>
<proteinExistence type="predicted"/>
<evidence type="ECO:0000256" key="3">
    <source>
        <dbReference type="ARBA" id="ARBA00022679"/>
    </source>
</evidence>
<evidence type="ECO:0000256" key="6">
    <source>
        <dbReference type="ARBA" id="ARBA00022841"/>
    </source>
</evidence>
<evidence type="ECO:0000313" key="10">
    <source>
        <dbReference type="Proteomes" id="UP000247792"/>
    </source>
</evidence>
<keyword evidence="3 9" id="KW-0808">Transferase</keyword>
<dbReference type="OrthoDB" id="8717445at2"/>
<keyword evidence="7" id="KW-1133">Transmembrane helix</keyword>
<keyword evidence="10" id="KW-1185">Reference proteome</keyword>
<evidence type="ECO:0000259" key="8">
    <source>
        <dbReference type="Pfam" id="PF16822"/>
    </source>
</evidence>
<comment type="pathway">
    <text evidence="2">Glycan biosynthesis; alginate biosynthesis.</text>
</comment>
<dbReference type="Pfam" id="PF16822">
    <property type="entry name" value="ALGX"/>
    <property type="match status" value="1"/>
</dbReference>
<name>A0A318IX41_9BURK</name>
<accession>A0A318IX41</accession>
<comment type="subcellular location">
    <subcellularLocation>
        <location evidence="1">Periplasm</location>
    </subcellularLocation>
</comment>
<dbReference type="EMBL" id="QJKB01000010">
    <property type="protein sequence ID" value="PXX39784.1"/>
    <property type="molecule type" value="Genomic_DNA"/>
</dbReference>
<dbReference type="RefSeq" id="WP_110257436.1">
    <property type="nucleotide sequence ID" value="NZ_QJKB01000010.1"/>
</dbReference>
<dbReference type="GO" id="GO:0042597">
    <property type="term" value="C:periplasmic space"/>
    <property type="evidence" value="ECO:0007669"/>
    <property type="project" value="UniProtKB-SubCell"/>
</dbReference>
<dbReference type="AlphaFoldDB" id="A0A318IX41"/>
<feature type="domain" description="AlgX/AlgJ SGNH hydrolase-like" evidence="8">
    <location>
        <begin position="97"/>
        <end position="358"/>
    </location>
</feature>
<reference evidence="9 10" key="1">
    <citation type="submission" date="2018-05" db="EMBL/GenBank/DDBJ databases">
        <title>Genomic Encyclopedia of Type Strains, Phase IV (KMG-IV): sequencing the most valuable type-strain genomes for metagenomic binning, comparative biology and taxonomic classification.</title>
        <authorList>
            <person name="Goeker M."/>
        </authorList>
    </citation>
    <scope>NUCLEOTIDE SEQUENCE [LARGE SCALE GENOMIC DNA]</scope>
    <source>
        <strain evidence="9 10">DSM 19792</strain>
    </source>
</reference>